<comment type="caution">
    <text evidence="1">The sequence shown here is derived from an EMBL/GenBank/DDBJ whole genome shotgun (WGS) entry which is preliminary data.</text>
</comment>
<proteinExistence type="predicted"/>
<evidence type="ECO:0000313" key="1">
    <source>
        <dbReference type="EMBL" id="KAI9394417.1"/>
    </source>
</evidence>
<dbReference type="Proteomes" id="UP000006729">
    <property type="component" value="Chromosome 5"/>
</dbReference>
<evidence type="ECO:0000313" key="2">
    <source>
        <dbReference type="Proteomes" id="UP000006729"/>
    </source>
</evidence>
<dbReference type="EMBL" id="CM009294">
    <property type="protein sequence ID" value="KAI9394417.1"/>
    <property type="molecule type" value="Genomic_DNA"/>
</dbReference>
<keyword evidence="2" id="KW-1185">Reference proteome</keyword>
<name>A0ACC0SYS1_POPTR</name>
<protein>
    <submittedName>
        <fullName evidence="1">Uncharacterized protein</fullName>
    </submittedName>
</protein>
<reference evidence="1 2" key="1">
    <citation type="journal article" date="2006" name="Science">
        <title>The genome of black cottonwood, Populus trichocarpa (Torr. &amp; Gray).</title>
        <authorList>
            <person name="Tuskan G.A."/>
            <person name="Difazio S."/>
            <person name="Jansson S."/>
            <person name="Bohlmann J."/>
            <person name="Grigoriev I."/>
            <person name="Hellsten U."/>
            <person name="Putnam N."/>
            <person name="Ralph S."/>
            <person name="Rombauts S."/>
            <person name="Salamov A."/>
            <person name="Schein J."/>
            <person name="Sterck L."/>
            <person name="Aerts A."/>
            <person name="Bhalerao R.R."/>
            <person name="Bhalerao R.P."/>
            <person name="Blaudez D."/>
            <person name="Boerjan W."/>
            <person name="Brun A."/>
            <person name="Brunner A."/>
            <person name="Busov V."/>
            <person name="Campbell M."/>
            <person name="Carlson J."/>
            <person name="Chalot M."/>
            <person name="Chapman J."/>
            <person name="Chen G.L."/>
            <person name="Cooper D."/>
            <person name="Coutinho P.M."/>
            <person name="Couturier J."/>
            <person name="Covert S."/>
            <person name="Cronk Q."/>
            <person name="Cunningham R."/>
            <person name="Davis J."/>
            <person name="Degroeve S."/>
            <person name="Dejardin A."/>
            <person name="Depamphilis C."/>
            <person name="Detter J."/>
            <person name="Dirks B."/>
            <person name="Dubchak I."/>
            <person name="Duplessis S."/>
            <person name="Ehlting J."/>
            <person name="Ellis B."/>
            <person name="Gendler K."/>
            <person name="Goodstein D."/>
            <person name="Gribskov M."/>
            <person name="Grimwood J."/>
            <person name="Groover A."/>
            <person name="Gunter L."/>
            <person name="Hamberger B."/>
            <person name="Heinze B."/>
            <person name="Helariutta Y."/>
            <person name="Henrissat B."/>
            <person name="Holligan D."/>
            <person name="Holt R."/>
            <person name="Huang W."/>
            <person name="Islam-Faridi N."/>
            <person name="Jones S."/>
            <person name="Jones-Rhoades M."/>
            <person name="Jorgensen R."/>
            <person name="Joshi C."/>
            <person name="Kangasjarvi J."/>
            <person name="Karlsson J."/>
            <person name="Kelleher C."/>
            <person name="Kirkpatrick R."/>
            <person name="Kirst M."/>
            <person name="Kohler A."/>
            <person name="Kalluri U."/>
            <person name="Larimer F."/>
            <person name="Leebens-Mack J."/>
            <person name="Leple J.C."/>
            <person name="Locascio P."/>
            <person name="Lou Y."/>
            <person name="Lucas S."/>
            <person name="Martin F."/>
            <person name="Montanini B."/>
            <person name="Napoli C."/>
            <person name="Nelson D.R."/>
            <person name="Nelson C."/>
            <person name="Nieminen K."/>
            <person name="Nilsson O."/>
            <person name="Pereda V."/>
            <person name="Peter G."/>
            <person name="Philippe R."/>
            <person name="Pilate G."/>
            <person name="Poliakov A."/>
            <person name="Razumovskaya J."/>
            <person name="Richardson P."/>
            <person name="Rinaldi C."/>
            <person name="Ritland K."/>
            <person name="Rouze P."/>
            <person name="Ryaboy D."/>
            <person name="Schmutz J."/>
            <person name="Schrader J."/>
            <person name="Segerman B."/>
            <person name="Shin H."/>
            <person name="Siddiqui A."/>
            <person name="Sterky F."/>
            <person name="Terry A."/>
            <person name="Tsai C.J."/>
            <person name="Uberbacher E."/>
            <person name="Unneberg P."/>
            <person name="Vahala J."/>
            <person name="Wall K."/>
            <person name="Wessler S."/>
            <person name="Yang G."/>
            <person name="Yin T."/>
            <person name="Douglas C."/>
            <person name="Marra M."/>
            <person name="Sandberg G."/>
            <person name="Van de Peer Y."/>
            <person name="Rokhsar D."/>
        </authorList>
    </citation>
    <scope>NUCLEOTIDE SEQUENCE [LARGE SCALE GENOMIC DNA]</scope>
    <source>
        <strain evidence="2">cv. Nisqually</strain>
    </source>
</reference>
<sequence length="122" mass="14183">MPSYSPHNIVPSFFFFFLHFSPCFFFFHPLCSLNFCVLFFLSFFYEKSLEKVDQNIFVFHEILRFVLCCCGDEHEGGNDDEASHGLFSGSGSSNSSNVGTRYVWSWDRVFWEAFNSSAFKES</sequence>
<organism evidence="1 2">
    <name type="scientific">Populus trichocarpa</name>
    <name type="common">Western balsam poplar</name>
    <name type="synonym">Populus balsamifera subsp. trichocarpa</name>
    <dbReference type="NCBI Taxonomy" id="3694"/>
    <lineage>
        <taxon>Eukaryota</taxon>
        <taxon>Viridiplantae</taxon>
        <taxon>Streptophyta</taxon>
        <taxon>Embryophyta</taxon>
        <taxon>Tracheophyta</taxon>
        <taxon>Spermatophyta</taxon>
        <taxon>Magnoliopsida</taxon>
        <taxon>eudicotyledons</taxon>
        <taxon>Gunneridae</taxon>
        <taxon>Pentapetalae</taxon>
        <taxon>rosids</taxon>
        <taxon>fabids</taxon>
        <taxon>Malpighiales</taxon>
        <taxon>Salicaceae</taxon>
        <taxon>Saliceae</taxon>
        <taxon>Populus</taxon>
    </lineage>
</organism>
<accession>A0ACC0SYS1</accession>
<gene>
    <name evidence="1" type="ORF">POPTR_005G089750v4</name>
</gene>